<reference evidence="1 2" key="1">
    <citation type="journal article" date="2024" name="Commun. Biol.">
        <title>Comparative genomic analysis of thermophilic fungi reveals convergent evolutionary adaptations and gene losses.</title>
        <authorList>
            <person name="Steindorff A.S."/>
            <person name="Aguilar-Pontes M.V."/>
            <person name="Robinson A.J."/>
            <person name="Andreopoulos B."/>
            <person name="LaButti K."/>
            <person name="Kuo A."/>
            <person name="Mondo S."/>
            <person name="Riley R."/>
            <person name="Otillar R."/>
            <person name="Haridas S."/>
            <person name="Lipzen A."/>
            <person name="Grimwood J."/>
            <person name="Schmutz J."/>
            <person name="Clum A."/>
            <person name="Reid I.D."/>
            <person name="Moisan M.C."/>
            <person name="Butler G."/>
            <person name="Nguyen T.T.M."/>
            <person name="Dewar K."/>
            <person name="Conant G."/>
            <person name="Drula E."/>
            <person name="Henrissat B."/>
            <person name="Hansel C."/>
            <person name="Singer S."/>
            <person name="Hutchinson M.I."/>
            <person name="de Vries R.P."/>
            <person name="Natvig D.O."/>
            <person name="Powell A.J."/>
            <person name="Tsang A."/>
            <person name="Grigoriev I.V."/>
        </authorList>
    </citation>
    <scope>NUCLEOTIDE SEQUENCE [LARGE SCALE GENOMIC DNA]</scope>
    <source>
        <strain evidence="1 2">CBS 494.80</strain>
    </source>
</reference>
<sequence length="140" mass="15984">MTLRIRRQLKQHNSRQICSTRPAKAFSKRLRLCKRNGPIKSAIPIGRIRNILIIAIPEVPGHEASRFLQKASTYVVECGCRLPEGDAVRNPDTPISLPRNEFRAQYKYSRTLHPRCASYAPPQLRVISGGMENMGNFWIE</sequence>
<comment type="caution">
    <text evidence="1">The sequence shown here is derived from an EMBL/GenBank/DDBJ whole genome shotgun (WGS) entry which is preliminary data.</text>
</comment>
<organism evidence="1 2">
    <name type="scientific">Oculimacula yallundae</name>
    <dbReference type="NCBI Taxonomy" id="86028"/>
    <lineage>
        <taxon>Eukaryota</taxon>
        <taxon>Fungi</taxon>
        <taxon>Dikarya</taxon>
        <taxon>Ascomycota</taxon>
        <taxon>Pezizomycotina</taxon>
        <taxon>Leotiomycetes</taxon>
        <taxon>Helotiales</taxon>
        <taxon>Ploettnerulaceae</taxon>
        <taxon>Oculimacula</taxon>
    </lineage>
</organism>
<dbReference type="EMBL" id="JAZHXI010000012">
    <property type="protein sequence ID" value="KAL2065291.1"/>
    <property type="molecule type" value="Genomic_DNA"/>
</dbReference>
<gene>
    <name evidence="1" type="ORF">VTL71DRAFT_2960</name>
</gene>
<evidence type="ECO:0000313" key="1">
    <source>
        <dbReference type="EMBL" id="KAL2065291.1"/>
    </source>
</evidence>
<name>A0ABR4C5T3_9HELO</name>
<keyword evidence="2" id="KW-1185">Reference proteome</keyword>
<dbReference type="Proteomes" id="UP001595075">
    <property type="component" value="Unassembled WGS sequence"/>
</dbReference>
<protein>
    <submittedName>
        <fullName evidence="1">Uncharacterized protein</fullName>
    </submittedName>
</protein>
<accession>A0ABR4C5T3</accession>
<proteinExistence type="predicted"/>
<evidence type="ECO:0000313" key="2">
    <source>
        <dbReference type="Proteomes" id="UP001595075"/>
    </source>
</evidence>